<keyword evidence="8" id="KW-0418">Kinase</keyword>
<dbReference type="Gramene" id="Psat04G0646000-T2">
    <property type="protein sequence ID" value="KAI5423520.1"/>
    <property type="gene ID" value="KIW84_046460"/>
</dbReference>
<evidence type="ECO:0000256" key="12">
    <source>
        <dbReference type="ARBA" id="ARBA00023170"/>
    </source>
</evidence>
<comment type="caution">
    <text evidence="19">The sequence shown here is derived from an EMBL/GenBank/DDBJ whole genome shotgun (WGS) entry which is preliminary data.</text>
</comment>
<dbReference type="InterPro" id="IPR017441">
    <property type="entry name" value="Protein_kinase_ATP_BS"/>
</dbReference>
<evidence type="ECO:0000256" key="10">
    <source>
        <dbReference type="ARBA" id="ARBA00022989"/>
    </source>
</evidence>
<evidence type="ECO:0000256" key="13">
    <source>
        <dbReference type="ARBA" id="ARBA00023180"/>
    </source>
</evidence>
<dbReference type="Gene3D" id="3.30.430.20">
    <property type="entry name" value="Gnk2 domain, C-X8-C-X2-C motif"/>
    <property type="match status" value="2"/>
</dbReference>
<keyword evidence="11 15" id="KW-0472">Membrane</keyword>
<evidence type="ECO:0000256" key="9">
    <source>
        <dbReference type="ARBA" id="ARBA00022840"/>
    </source>
</evidence>
<dbReference type="SUPFAM" id="SSF56112">
    <property type="entry name" value="Protein kinase-like (PK-like)"/>
    <property type="match status" value="1"/>
</dbReference>
<organism evidence="19 20">
    <name type="scientific">Pisum sativum</name>
    <name type="common">Garden pea</name>
    <name type="synonym">Lathyrus oleraceus</name>
    <dbReference type="NCBI Taxonomy" id="3888"/>
    <lineage>
        <taxon>Eukaryota</taxon>
        <taxon>Viridiplantae</taxon>
        <taxon>Streptophyta</taxon>
        <taxon>Embryophyta</taxon>
        <taxon>Tracheophyta</taxon>
        <taxon>Spermatophyta</taxon>
        <taxon>Magnoliopsida</taxon>
        <taxon>eudicotyledons</taxon>
        <taxon>Gunneridae</taxon>
        <taxon>Pentapetalae</taxon>
        <taxon>rosids</taxon>
        <taxon>fabids</taxon>
        <taxon>Fabales</taxon>
        <taxon>Fabaceae</taxon>
        <taxon>Papilionoideae</taxon>
        <taxon>50 kb inversion clade</taxon>
        <taxon>NPAAA clade</taxon>
        <taxon>Hologalegina</taxon>
        <taxon>IRL clade</taxon>
        <taxon>Fabeae</taxon>
        <taxon>Lathyrus</taxon>
    </lineage>
</organism>
<comment type="subcellular location">
    <subcellularLocation>
        <location evidence="1">Membrane</location>
        <topology evidence="1">Single-pass membrane protein</topology>
    </subcellularLocation>
</comment>
<protein>
    <submittedName>
        <fullName evidence="19">Uncharacterized protein</fullName>
    </submittedName>
</protein>
<keyword evidence="9 14" id="KW-0067">ATP-binding</keyword>
<dbReference type="PROSITE" id="PS00107">
    <property type="entry name" value="PROTEIN_KINASE_ATP"/>
    <property type="match status" value="1"/>
</dbReference>
<feature type="domain" description="Gnk2-homologous" evidence="18">
    <location>
        <begin position="143"/>
        <end position="250"/>
    </location>
</feature>
<evidence type="ECO:0000256" key="8">
    <source>
        <dbReference type="ARBA" id="ARBA00022777"/>
    </source>
</evidence>
<evidence type="ECO:0000313" key="20">
    <source>
        <dbReference type="Proteomes" id="UP001058974"/>
    </source>
</evidence>
<dbReference type="InterPro" id="IPR038408">
    <property type="entry name" value="GNK2_sf"/>
</dbReference>
<evidence type="ECO:0000259" key="17">
    <source>
        <dbReference type="PROSITE" id="PS50011"/>
    </source>
</evidence>
<dbReference type="InterPro" id="IPR011009">
    <property type="entry name" value="Kinase-like_dom_sf"/>
</dbReference>
<dbReference type="Gene3D" id="1.10.510.10">
    <property type="entry name" value="Transferase(Phosphotransferase) domain 1"/>
    <property type="match status" value="2"/>
</dbReference>
<dbReference type="PANTHER" id="PTHR27002:SF123">
    <property type="entry name" value="CYSTEINE-RICH RECEPTOR-LIKE PROTEIN KINASE 45"/>
    <property type="match status" value="1"/>
</dbReference>
<keyword evidence="2" id="KW-0723">Serine/threonine-protein kinase</keyword>
<dbReference type="FunFam" id="1.10.510.10:FF:001722">
    <property type="entry name" value="G-type lectin S-receptor-like serine/threonine-protein kinase B120"/>
    <property type="match status" value="1"/>
</dbReference>
<evidence type="ECO:0000256" key="2">
    <source>
        <dbReference type="ARBA" id="ARBA00022527"/>
    </source>
</evidence>
<keyword evidence="5 16" id="KW-0732">Signal</keyword>
<dbReference type="SMART" id="SM00220">
    <property type="entry name" value="S_TKc"/>
    <property type="match status" value="1"/>
</dbReference>
<dbReference type="PANTHER" id="PTHR27002">
    <property type="entry name" value="RECEPTOR-LIKE SERINE/THREONINE-PROTEIN KINASE SD1-8"/>
    <property type="match status" value="1"/>
</dbReference>
<dbReference type="InterPro" id="IPR002902">
    <property type="entry name" value="GNK2"/>
</dbReference>
<dbReference type="PROSITE" id="PS50011">
    <property type="entry name" value="PROTEIN_KINASE_DOM"/>
    <property type="match status" value="1"/>
</dbReference>
<evidence type="ECO:0000256" key="15">
    <source>
        <dbReference type="SAM" id="Phobius"/>
    </source>
</evidence>
<dbReference type="GO" id="GO:0004674">
    <property type="term" value="F:protein serine/threonine kinase activity"/>
    <property type="evidence" value="ECO:0007669"/>
    <property type="project" value="UniProtKB-KW"/>
</dbReference>
<feature type="signal peptide" evidence="16">
    <location>
        <begin position="1"/>
        <end position="26"/>
    </location>
</feature>
<reference evidence="19 20" key="1">
    <citation type="journal article" date="2022" name="Nat. Genet.">
        <title>Improved pea reference genome and pan-genome highlight genomic features and evolutionary characteristics.</title>
        <authorList>
            <person name="Yang T."/>
            <person name="Liu R."/>
            <person name="Luo Y."/>
            <person name="Hu S."/>
            <person name="Wang D."/>
            <person name="Wang C."/>
            <person name="Pandey M.K."/>
            <person name="Ge S."/>
            <person name="Xu Q."/>
            <person name="Li N."/>
            <person name="Li G."/>
            <person name="Huang Y."/>
            <person name="Saxena R.K."/>
            <person name="Ji Y."/>
            <person name="Li M."/>
            <person name="Yan X."/>
            <person name="He Y."/>
            <person name="Liu Y."/>
            <person name="Wang X."/>
            <person name="Xiang C."/>
            <person name="Varshney R.K."/>
            <person name="Ding H."/>
            <person name="Gao S."/>
            <person name="Zong X."/>
        </authorList>
    </citation>
    <scope>NUCLEOTIDE SEQUENCE [LARGE SCALE GENOMIC DNA]</scope>
    <source>
        <strain evidence="19 20">cv. Zhongwan 6</strain>
    </source>
</reference>
<keyword evidence="7 14" id="KW-0547">Nucleotide-binding</keyword>
<keyword evidence="6" id="KW-0677">Repeat</keyword>
<dbReference type="Proteomes" id="UP001058974">
    <property type="component" value="Chromosome 4"/>
</dbReference>
<feature type="binding site" evidence="14">
    <location>
        <position position="382"/>
    </location>
    <ligand>
        <name>ATP</name>
        <dbReference type="ChEBI" id="CHEBI:30616"/>
    </ligand>
</feature>
<evidence type="ECO:0000256" key="16">
    <source>
        <dbReference type="SAM" id="SignalP"/>
    </source>
</evidence>
<evidence type="ECO:0000259" key="18">
    <source>
        <dbReference type="PROSITE" id="PS51473"/>
    </source>
</evidence>
<dbReference type="FunFam" id="3.30.430.20:FF:000002">
    <property type="entry name" value="Cysteine-rich receptor-like protein kinase 10"/>
    <property type="match status" value="1"/>
</dbReference>
<keyword evidence="3" id="KW-0808">Transferase</keyword>
<name>A0A9D4XR35_PEA</name>
<feature type="chain" id="PRO_5039302366" evidence="16">
    <location>
        <begin position="27"/>
        <end position="606"/>
    </location>
</feature>
<dbReference type="GO" id="GO:0005524">
    <property type="term" value="F:ATP binding"/>
    <property type="evidence" value="ECO:0007669"/>
    <property type="project" value="UniProtKB-UniRule"/>
</dbReference>
<keyword evidence="10 15" id="KW-1133">Transmembrane helix</keyword>
<gene>
    <name evidence="19" type="ORF">KIW84_046460</name>
</gene>
<feature type="transmembrane region" description="Helical" evidence="15">
    <location>
        <begin position="274"/>
        <end position="298"/>
    </location>
</feature>
<evidence type="ECO:0000256" key="3">
    <source>
        <dbReference type="ARBA" id="ARBA00022679"/>
    </source>
</evidence>
<accession>A0A9D4XR35</accession>
<dbReference type="PROSITE" id="PS00108">
    <property type="entry name" value="PROTEIN_KINASE_ST"/>
    <property type="match status" value="1"/>
</dbReference>
<dbReference type="Pfam" id="PF01657">
    <property type="entry name" value="Stress-antifung"/>
    <property type="match status" value="2"/>
</dbReference>
<dbReference type="CDD" id="cd23509">
    <property type="entry name" value="Gnk2-like"/>
    <property type="match status" value="2"/>
</dbReference>
<evidence type="ECO:0000256" key="5">
    <source>
        <dbReference type="ARBA" id="ARBA00022729"/>
    </source>
</evidence>
<keyword evidence="20" id="KW-1185">Reference proteome</keyword>
<dbReference type="EMBL" id="JAMSHJ010000004">
    <property type="protein sequence ID" value="KAI5423520.1"/>
    <property type="molecule type" value="Genomic_DNA"/>
</dbReference>
<feature type="domain" description="Gnk2-homologous" evidence="18">
    <location>
        <begin position="30"/>
        <end position="135"/>
    </location>
</feature>
<evidence type="ECO:0000256" key="7">
    <source>
        <dbReference type="ARBA" id="ARBA00022741"/>
    </source>
</evidence>
<keyword evidence="12" id="KW-0675">Receptor</keyword>
<feature type="domain" description="Protein kinase" evidence="17">
    <location>
        <begin position="245"/>
        <end position="577"/>
    </location>
</feature>
<dbReference type="PROSITE" id="PS51473">
    <property type="entry name" value="GNK2"/>
    <property type="match status" value="2"/>
</dbReference>
<evidence type="ECO:0000256" key="4">
    <source>
        <dbReference type="ARBA" id="ARBA00022692"/>
    </source>
</evidence>
<keyword evidence="4 15" id="KW-0812">Transmembrane</keyword>
<evidence type="ECO:0000256" key="11">
    <source>
        <dbReference type="ARBA" id="ARBA00023136"/>
    </source>
</evidence>
<dbReference type="InterPro" id="IPR001245">
    <property type="entry name" value="Ser-Thr/Tyr_kinase_cat_dom"/>
</dbReference>
<dbReference type="Pfam" id="PF07714">
    <property type="entry name" value="PK_Tyr_Ser-Thr"/>
    <property type="match status" value="1"/>
</dbReference>
<evidence type="ECO:0000256" key="6">
    <source>
        <dbReference type="ARBA" id="ARBA00022737"/>
    </source>
</evidence>
<dbReference type="GO" id="GO:0005886">
    <property type="term" value="C:plasma membrane"/>
    <property type="evidence" value="ECO:0007669"/>
    <property type="project" value="TreeGrafter"/>
</dbReference>
<dbReference type="AlphaFoldDB" id="A0A9D4XR35"/>
<evidence type="ECO:0000313" key="19">
    <source>
        <dbReference type="EMBL" id="KAI5423520.1"/>
    </source>
</evidence>
<evidence type="ECO:0000256" key="14">
    <source>
        <dbReference type="PROSITE-ProRule" id="PRU10141"/>
    </source>
</evidence>
<dbReference type="InterPro" id="IPR008271">
    <property type="entry name" value="Ser/Thr_kinase_AS"/>
</dbReference>
<evidence type="ECO:0000256" key="1">
    <source>
        <dbReference type="ARBA" id="ARBA00004167"/>
    </source>
</evidence>
<proteinExistence type="predicted"/>
<dbReference type="InterPro" id="IPR000719">
    <property type="entry name" value="Prot_kinase_dom"/>
</dbReference>
<keyword evidence="13" id="KW-0325">Glycoprotein</keyword>
<sequence length="606" mass="67955">MDKDKISSAMIMLIILVLKSLNFVSGTDNPIDTYCPDNFPFYTSNTSFHKNLELLMKTLSSNIVASNTSFFNNTSTGEGLEKVYGQALCRGDITNSTVCNECIEKASKDLMNRCKSEDAMIWYELCQVRYSFQMFFTNAVYTGKYPKQNDLEKRVSDPTSFQQVLNYLMNNISNEAAFSPSKNMFATAEIEFSVKKRIYGLAECTKDISETECRSCLSSAITELNQCCSYREGGIIVSRNCNVRFDQFEFFNASSLSASLLIFPTSKEGKWKPWMFILTISGSVLTLTAFIGLCTTCLRKKKDRERDEEKSDRTLLQELSSSKNVVITQEGQLVSSDEKMFMTLATIKAATGEFSDKNRLGQGGFGVVYKGVLPDGNEIAVKRLSKKSWQDPNKRPKLDWNTCYGIIGGIARGLLYLHEESRLKIIHRDLKPNNVLLDHELIVKISDFDADIQNSGYMAPEYAMEGLFSVKSDVFSFGVIMLEIISGKRNSGFYITGLAPTLLGYAWRMWNEGKGLEIVDSILSESCIDSETEVLRCIHIGLLCVQEDPQHRPTMSNVAVLLGSESMVLPQPRQPAFSLGKMIRVDPSTSTNRSANESIWSSISPR</sequence>